<feature type="region of interest" description="Disordered" evidence="2">
    <location>
        <begin position="475"/>
        <end position="517"/>
    </location>
</feature>
<comment type="caution">
    <text evidence="4">The sequence shown here is derived from an EMBL/GenBank/DDBJ whole genome shotgun (WGS) entry which is preliminary data.</text>
</comment>
<dbReference type="Proteomes" id="UP001139971">
    <property type="component" value="Unassembled WGS sequence"/>
</dbReference>
<dbReference type="GO" id="GO:0015074">
    <property type="term" value="P:DNA integration"/>
    <property type="evidence" value="ECO:0007669"/>
    <property type="project" value="InterPro"/>
</dbReference>
<dbReference type="InterPro" id="IPR036397">
    <property type="entry name" value="RNaseH_sf"/>
</dbReference>
<comment type="similarity">
    <text evidence="1">Belongs to the transposase IS21/IS408/IS1162 family.</text>
</comment>
<proteinExistence type="inferred from homology"/>
<dbReference type="AlphaFoldDB" id="A0A9X3YGZ9"/>
<dbReference type="NCBIfam" id="NF033546">
    <property type="entry name" value="transpos_IS21"/>
    <property type="match status" value="1"/>
</dbReference>
<protein>
    <submittedName>
        <fullName evidence="4">IS21 family transposase</fullName>
    </submittedName>
</protein>
<dbReference type="GO" id="GO:0003676">
    <property type="term" value="F:nucleic acid binding"/>
    <property type="evidence" value="ECO:0007669"/>
    <property type="project" value="InterPro"/>
</dbReference>
<dbReference type="EMBL" id="JAOVZO020000001">
    <property type="protein sequence ID" value="MDC8010960.1"/>
    <property type="molecule type" value="Genomic_DNA"/>
</dbReference>
<reference evidence="4" key="1">
    <citation type="submission" date="2023-02" db="EMBL/GenBank/DDBJ databases">
        <title>Tahibacter soli sp. nov. isolated from soil.</title>
        <authorList>
            <person name="Baek J.H."/>
            <person name="Lee J.K."/>
            <person name="Choi D.G."/>
            <person name="Jeon C.O."/>
        </authorList>
    </citation>
    <scope>NUCLEOTIDE SEQUENCE</scope>
    <source>
        <strain evidence="4">BL</strain>
    </source>
</reference>
<sequence>MNKLPDLIRLLFTRPRLTHRAIAASLQKSRRTVDRYHREIRLRGYRWEQLKGLTAKQLHSKFNRQWAISKVRPDFPAIDAVLQKRGMTLYAVWSDYRSRHKSKALGYAQYAALYRGHRKTQGLAMRRVHVPGQEVLVDFSGKRPFYTDRGTGREVPVELFVAVLGASNYVFATCVPSQSVPDWIDAHTRMAEFFGGMPACVVPDNLRSAVSKSGREPVLQRTYEDWCRFYHTAPLPARAGRPRDKGAVEGAVLLVQRAMLPTLDRQTFFSLDDLNAEVARLLHELNERPFQKRPGCRRELFERIEKTALQPLPPTRFTYGQWMARQVVPKDYHVAVLGHHYSVPHELVGRRVEARVSPATVEIHCEGECVAEHARSQVRGGATTLPAHQPEAHRAEAERTPEGLLAWAAEVGPNLKRYMEYQFSRPNKFEGLPAGTVIRDLAKHYTAEQLEAGAKHALALHLRSATDLRHQLKALNESPAAPAGTHPKRGGKRRKHAEPMALPAKGRRSVRGDGGAA</sequence>
<feature type="compositionally biased region" description="Basic residues" evidence="2">
    <location>
        <begin position="486"/>
        <end position="496"/>
    </location>
</feature>
<dbReference type="PROSITE" id="PS50994">
    <property type="entry name" value="INTEGRASE"/>
    <property type="match status" value="1"/>
</dbReference>
<evidence type="ECO:0000313" key="5">
    <source>
        <dbReference type="Proteomes" id="UP001139971"/>
    </source>
</evidence>
<gene>
    <name evidence="4" type="primary">istA</name>
    <name evidence="4" type="ORF">OD750_000200</name>
</gene>
<keyword evidence="5" id="KW-1185">Reference proteome</keyword>
<organism evidence="4 5">
    <name type="scientific">Tahibacter soli</name>
    <dbReference type="NCBI Taxonomy" id="2983605"/>
    <lineage>
        <taxon>Bacteria</taxon>
        <taxon>Pseudomonadati</taxon>
        <taxon>Pseudomonadota</taxon>
        <taxon>Gammaproteobacteria</taxon>
        <taxon>Lysobacterales</taxon>
        <taxon>Rhodanobacteraceae</taxon>
        <taxon>Tahibacter</taxon>
    </lineage>
</organism>
<evidence type="ECO:0000313" key="4">
    <source>
        <dbReference type="EMBL" id="MDC8010960.1"/>
    </source>
</evidence>
<evidence type="ECO:0000259" key="3">
    <source>
        <dbReference type="PROSITE" id="PS50994"/>
    </source>
</evidence>
<feature type="domain" description="Integrase catalytic" evidence="3">
    <location>
        <begin position="127"/>
        <end position="321"/>
    </location>
</feature>
<dbReference type="PANTHER" id="PTHR35004:SF8">
    <property type="entry name" value="TRANSPOSASE RV3428C-RELATED"/>
    <property type="match status" value="1"/>
</dbReference>
<dbReference type="SUPFAM" id="SSF53098">
    <property type="entry name" value="Ribonuclease H-like"/>
    <property type="match status" value="1"/>
</dbReference>
<dbReference type="RefSeq" id="WP_263544848.1">
    <property type="nucleotide sequence ID" value="NZ_JAOVZO020000001.1"/>
</dbReference>
<dbReference type="Pfam" id="PF00665">
    <property type="entry name" value="rve"/>
    <property type="match status" value="1"/>
</dbReference>
<evidence type="ECO:0000256" key="1">
    <source>
        <dbReference type="ARBA" id="ARBA00009277"/>
    </source>
</evidence>
<dbReference type="InterPro" id="IPR012337">
    <property type="entry name" value="RNaseH-like_sf"/>
</dbReference>
<evidence type="ECO:0000256" key="2">
    <source>
        <dbReference type="SAM" id="MobiDB-lite"/>
    </source>
</evidence>
<accession>A0A9X3YGZ9</accession>
<dbReference type="Pfam" id="PF22483">
    <property type="entry name" value="Mu-transpos_C_2"/>
    <property type="match status" value="1"/>
</dbReference>
<dbReference type="InterPro" id="IPR001584">
    <property type="entry name" value="Integrase_cat-core"/>
</dbReference>
<dbReference type="InterPro" id="IPR054353">
    <property type="entry name" value="IstA-like_C"/>
</dbReference>
<dbReference type="PANTHER" id="PTHR35004">
    <property type="entry name" value="TRANSPOSASE RV3428C-RELATED"/>
    <property type="match status" value="1"/>
</dbReference>
<name>A0A9X3YGZ9_9GAMM</name>
<dbReference type="Gene3D" id="3.30.420.10">
    <property type="entry name" value="Ribonuclease H-like superfamily/Ribonuclease H"/>
    <property type="match status" value="1"/>
</dbReference>